<dbReference type="RefSeq" id="WP_308956121.1">
    <property type="nucleotide sequence ID" value="NZ_JAVICY010000012.1"/>
</dbReference>
<evidence type="ECO:0000313" key="3">
    <source>
        <dbReference type="Proteomes" id="UP001243195"/>
    </source>
</evidence>
<keyword evidence="1" id="KW-0472">Membrane</keyword>
<organism evidence="2 3">
    <name type="scientific">Acinetobacter gerneri</name>
    <dbReference type="NCBI Taxonomy" id="202952"/>
    <lineage>
        <taxon>Bacteria</taxon>
        <taxon>Pseudomonadati</taxon>
        <taxon>Pseudomonadota</taxon>
        <taxon>Gammaproteobacteria</taxon>
        <taxon>Moraxellales</taxon>
        <taxon>Moraxellaceae</taxon>
        <taxon>Acinetobacter</taxon>
    </lineage>
</organism>
<evidence type="ECO:0000256" key="1">
    <source>
        <dbReference type="SAM" id="Phobius"/>
    </source>
</evidence>
<gene>
    <name evidence="2" type="ORF">RFH51_09990</name>
</gene>
<protein>
    <submittedName>
        <fullName evidence="2">Uncharacterized protein</fullName>
    </submittedName>
</protein>
<feature type="transmembrane region" description="Helical" evidence="1">
    <location>
        <begin position="51"/>
        <end position="70"/>
    </location>
</feature>
<dbReference type="AlphaFoldDB" id="A0AAW8JHL9"/>
<keyword evidence="1" id="KW-1133">Transmembrane helix</keyword>
<keyword evidence="1" id="KW-0812">Transmembrane</keyword>
<evidence type="ECO:0000313" key="2">
    <source>
        <dbReference type="EMBL" id="MDQ9071790.1"/>
    </source>
</evidence>
<comment type="caution">
    <text evidence="2">The sequence shown here is derived from an EMBL/GenBank/DDBJ whole genome shotgun (WGS) entry which is preliminary data.</text>
</comment>
<dbReference type="EMBL" id="JAVIDA010000011">
    <property type="protein sequence ID" value="MDQ9071790.1"/>
    <property type="molecule type" value="Genomic_DNA"/>
</dbReference>
<name>A0AAW8JHL9_9GAMM</name>
<reference evidence="2" key="1">
    <citation type="submission" date="2023-08" db="EMBL/GenBank/DDBJ databases">
        <title>Emergence of clinically-relevant ST2 carbapenem-resistant Acinetobacter baumannii strains in hospital sewages in Zhejiang, East of China.</title>
        <authorList>
            <person name="Kaichao C."/>
            <person name="Zhang R."/>
        </authorList>
    </citation>
    <scope>NUCLEOTIDE SEQUENCE</scope>
    <source>
        <strain evidence="2">M-SY-60</strain>
    </source>
</reference>
<dbReference type="Proteomes" id="UP001243195">
    <property type="component" value="Unassembled WGS sequence"/>
</dbReference>
<proteinExistence type="predicted"/>
<sequence length="211" mass="24875">MVKRTLEEKIKLVWIWALILSVVYFVIGAYLKSDGFKFDPPKTYELIKDTLTLTAAFLAPVAAFVLFSDWRKEHAAKNLEMITVDLNSLFKDLDLLYYFYNSDLESNIQVDILNFQHARVNRTLSLIRDEILLNKQKILSNNDEIKKFKEKIQMILYKTNELNGLYSEYQYCIERERNTIHMKIKVSYEGLQNLISTTNELGNLIKRINFE</sequence>
<accession>A0AAW8JHL9</accession>
<feature type="transmembrane region" description="Helical" evidence="1">
    <location>
        <begin position="12"/>
        <end position="31"/>
    </location>
</feature>